<gene>
    <name evidence="3" type="ORF">MA4_78I12.68</name>
</gene>
<evidence type="ECO:0000256" key="1">
    <source>
        <dbReference type="SAM" id="Coils"/>
    </source>
</evidence>
<sequence>MAPKRSKGIRIEGDLYNHDLFRSKEVALSFPKFETRCVHKGKYVDLVELEDLDPIRWFVHLEALPLLQIEEPIYPRLVRLFYANLYEDNDSLSTYILGTPIRIFDNTICELIGITEKDRGCYFKGKWDVKTIGATYTEAPRRTDPIPSPIEHPETPILMGNESPPPKSFGAAPSAPISSSEDLIMAELSQIKSQQQQIQNQQAEILKTLQQMNEKMDIMINYDNQKTQSKDTGVKFDGRLRVRRIVGDAAGTNREEIGNLSERSEVHRRDRRRFTKITEKARLLVKVITTKPVKLESQAVAPPGWAVGQPPSTRELGGDTSLAGRLHRPAPERWAVAPPAPGTLREFKFWSPKFESS</sequence>
<evidence type="ECO:0000256" key="2">
    <source>
        <dbReference type="SAM" id="MobiDB-lite"/>
    </source>
</evidence>
<proteinExistence type="predicted"/>
<feature type="region of interest" description="Disordered" evidence="2">
    <location>
        <begin position="304"/>
        <end position="339"/>
    </location>
</feature>
<accession>Q1EPC0</accession>
<dbReference type="EMBL" id="AC186750">
    <property type="protein sequence ID" value="ABF70037.1"/>
    <property type="molecule type" value="Genomic_DNA"/>
</dbReference>
<keyword evidence="1" id="KW-0175">Coiled coil</keyword>
<organism evidence="3">
    <name type="scientific">Musa acuminata</name>
    <name type="common">Banana</name>
    <name type="synonym">Musa cavendishii</name>
    <dbReference type="NCBI Taxonomy" id="4641"/>
    <lineage>
        <taxon>Eukaryota</taxon>
        <taxon>Viridiplantae</taxon>
        <taxon>Streptophyta</taxon>
        <taxon>Embryophyta</taxon>
        <taxon>Tracheophyta</taxon>
        <taxon>Spermatophyta</taxon>
        <taxon>Magnoliopsida</taxon>
        <taxon>Liliopsida</taxon>
        <taxon>Zingiberales</taxon>
        <taxon>Musaceae</taxon>
        <taxon>Musa</taxon>
    </lineage>
</organism>
<feature type="coiled-coil region" evidence="1">
    <location>
        <begin position="184"/>
        <end position="215"/>
    </location>
</feature>
<name>Q1EPC0_MUSAC</name>
<feature type="region of interest" description="Disordered" evidence="2">
    <location>
        <begin position="139"/>
        <end position="176"/>
    </location>
</feature>
<dbReference type="AlphaFoldDB" id="Q1EPC0"/>
<reference evidence="3" key="1">
    <citation type="submission" date="2006-05" db="EMBL/GenBank/DDBJ databases">
        <authorList>
            <person name="Ciampi A.Y."/>
            <person name="Santos C.M.R."/>
            <person name="da Silva F.R."/>
            <person name="Pappas G.J. Jr"/>
            <person name="Ronning C.M."/>
            <person name="Haas B.J."/>
            <person name="Piffanelli P."/>
            <person name="Town C.D."/>
            <person name="Miller R.N.G."/>
            <person name="Souza M.T. Jr."/>
        </authorList>
    </citation>
    <scope>NUCLEOTIDE SEQUENCE</scope>
</reference>
<evidence type="ECO:0000313" key="3">
    <source>
        <dbReference type="EMBL" id="ABF70037.1"/>
    </source>
</evidence>
<protein>
    <submittedName>
        <fullName evidence="3">Uncharacterized protein</fullName>
    </submittedName>
</protein>